<evidence type="ECO:0000256" key="6">
    <source>
        <dbReference type="SAM" id="Phobius"/>
    </source>
</evidence>
<dbReference type="Pfam" id="PF02472">
    <property type="entry name" value="ExbD"/>
    <property type="match status" value="1"/>
</dbReference>
<keyword evidence="5 6" id="KW-0472">Membrane</keyword>
<accession>A0A382H880</accession>
<keyword evidence="2" id="KW-1003">Cell membrane</keyword>
<feature type="non-terminal residue" evidence="7">
    <location>
        <position position="45"/>
    </location>
</feature>
<evidence type="ECO:0000313" key="7">
    <source>
        <dbReference type="EMBL" id="SVB83349.1"/>
    </source>
</evidence>
<reference evidence="7" key="1">
    <citation type="submission" date="2018-05" db="EMBL/GenBank/DDBJ databases">
        <authorList>
            <person name="Lanie J.A."/>
            <person name="Ng W.-L."/>
            <person name="Kazmierczak K.M."/>
            <person name="Andrzejewski T.M."/>
            <person name="Davidsen T.M."/>
            <person name="Wayne K.J."/>
            <person name="Tettelin H."/>
            <person name="Glass J.I."/>
            <person name="Rusch D."/>
            <person name="Podicherti R."/>
            <person name="Tsui H.-C.T."/>
            <person name="Winkler M.E."/>
        </authorList>
    </citation>
    <scope>NUCLEOTIDE SEQUENCE</scope>
</reference>
<sequence>VEINVSPLIDMVFILLIFFIVATSFVNEIGLTPKHRDTADPTHRL</sequence>
<evidence type="ECO:0008006" key="8">
    <source>
        <dbReference type="Google" id="ProtNLM"/>
    </source>
</evidence>
<comment type="subcellular location">
    <subcellularLocation>
        <location evidence="1">Cell membrane</location>
        <topology evidence="1">Single-pass membrane protein</topology>
    </subcellularLocation>
</comment>
<evidence type="ECO:0000256" key="5">
    <source>
        <dbReference type="ARBA" id="ARBA00023136"/>
    </source>
</evidence>
<organism evidence="7">
    <name type="scientific">marine metagenome</name>
    <dbReference type="NCBI Taxonomy" id="408172"/>
    <lineage>
        <taxon>unclassified sequences</taxon>
        <taxon>metagenomes</taxon>
        <taxon>ecological metagenomes</taxon>
    </lineage>
</organism>
<name>A0A382H880_9ZZZZ</name>
<evidence type="ECO:0000256" key="1">
    <source>
        <dbReference type="ARBA" id="ARBA00004162"/>
    </source>
</evidence>
<proteinExistence type="predicted"/>
<dbReference type="InterPro" id="IPR003400">
    <property type="entry name" value="ExbD"/>
</dbReference>
<dbReference type="EMBL" id="UINC01059677">
    <property type="protein sequence ID" value="SVB83349.1"/>
    <property type="molecule type" value="Genomic_DNA"/>
</dbReference>
<feature type="non-terminal residue" evidence="7">
    <location>
        <position position="1"/>
    </location>
</feature>
<evidence type="ECO:0000256" key="3">
    <source>
        <dbReference type="ARBA" id="ARBA00022692"/>
    </source>
</evidence>
<protein>
    <recommendedName>
        <fullName evidence="8">Biopolymer transporter ExbD</fullName>
    </recommendedName>
</protein>
<evidence type="ECO:0000256" key="2">
    <source>
        <dbReference type="ARBA" id="ARBA00022475"/>
    </source>
</evidence>
<dbReference type="GO" id="GO:0005886">
    <property type="term" value="C:plasma membrane"/>
    <property type="evidence" value="ECO:0007669"/>
    <property type="project" value="UniProtKB-SubCell"/>
</dbReference>
<feature type="transmembrane region" description="Helical" evidence="6">
    <location>
        <begin position="6"/>
        <end position="26"/>
    </location>
</feature>
<gene>
    <name evidence="7" type="ORF">METZ01_LOCUS236203</name>
</gene>
<evidence type="ECO:0000256" key="4">
    <source>
        <dbReference type="ARBA" id="ARBA00022989"/>
    </source>
</evidence>
<dbReference type="AlphaFoldDB" id="A0A382H880"/>
<keyword evidence="4 6" id="KW-1133">Transmembrane helix</keyword>
<keyword evidence="3 6" id="KW-0812">Transmembrane</keyword>
<dbReference type="GO" id="GO:0022857">
    <property type="term" value="F:transmembrane transporter activity"/>
    <property type="evidence" value="ECO:0007669"/>
    <property type="project" value="InterPro"/>
</dbReference>